<comment type="caution">
    <text evidence="2">The sequence shown here is derived from an EMBL/GenBank/DDBJ whole genome shotgun (WGS) entry which is preliminary data.</text>
</comment>
<dbReference type="EMBL" id="ABVL01000004">
    <property type="protein sequence ID" value="EDY20492.1"/>
    <property type="molecule type" value="Genomic_DNA"/>
</dbReference>
<sequence length="65" mass="7105">MKDEECAFRSALCILLFSAPPRPLRLKNLFACVSVALRPQHAPTGFTTSSRNTSAASSNERNRAP</sequence>
<protein>
    <submittedName>
        <fullName evidence="2">Uncharacterized protein</fullName>
    </submittedName>
</protein>
<reference evidence="2 3" key="1">
    <citation type="journal article" date="2011" name="J. Bacteriol.">
        <title>Genome sequence of Chthoniobacter flavus Ellin428, an aerobic heterotrophic soil bacterium.</title>
        <authorList>
            <person name="Kant R."/>
            <person name="van Passel M.W."/>
            <person name="Palva A."/>
            <person name="Lucas S."/>
            <person name="Lapidus A."/>
            <person name="Glavina Del Rio T."/>
            <person name="Dalin E."/>
            <person name="Tice H."/>
            <person name="Bruce D."/>
            <person name="Goodwin L."/>
            <person name="Pitluck S."/>
            <person name="Larimer F.W."/>
            <person name="Land M.L."/>
            <person name="Hauser L."/>
            <person name="Sangwan P."/>
            <person name="de Vos W.M."/>
            <person name="Janssen P.H."/>
            <person name="Smidt H."/>
        </authorList>
    </citation>
    <scope>NUCLEOTIDE SEQUENCE [LARGE SCALE GENOMIC DNA]</scope>
    <source>
        <strain evidence="2 3">Ellin428</strain>
    </source>
</reference>
<organism evidence="2 3">
    <name type="scientific">Chthoniobacter flavus Ellin428</name>
    <dbReference type="NCBI Taxonomy" id="497964"/>
    <lineage>
        <taxon>Bacteria</taxon>
        <taxon>Pseudomonadati</taxon>
        <taxon>Verrucomicrobiota</taxon>
        <taxon>Spartobacteria</taxon>
        <taxon>Chthoniobacterales</taxon>
        <taxon>Chthoniobacteraceae</taxon>
        <taxon>Chthoniobacter</taxon>
    </lineage>
</organism>
<evidence type="ECO:0000313" key="2">
    <source>
        <dbReference type="EMBL" id="EDY20492.1"/>
    </source>
</evidence>
<dbReference type="AlphaFoldDB" id="B4CYF1"/>
<dbReference type="InParanoid" id="B4CYF1"/>
<name>B4CYF1_9BACT</name>
<evidence type="ECO:0000256" key="1">
    <source>
        <dbReference type="SAM" id="MobiDB-lite"/>
    </source>
</evidence>
<proteinExistence type="predicted"/>
<gene>
    <name evidence="2" type="ORF">CfE428DRAFT_1689</name>
</gene>
<evidence type="ECO:0000313" key="3">
    <source>
        <dbReference type="Proteomes" id="UP000005824"/>
    </source>
</evidence>
<feature type="region of interest" description="Disordered" evidence="1">
    <location>
        <begin position="42"/>
        <end position="65"/>
    </location>
</feature>
<feature type="compositionally biased region" description="Low complexity" evidence="1">
    <location>
        <begin position="47"/>
        <end position="59"/>
    </location>
</feature>
<accession>B4CYF1</accession>
<dbReference type="Proteomes" id="UP000005824">
    <property type="component" value="Unassembled WGS sequence"/>
</dbReference>
<keyword evidence="3" id="KW-1185">Reference proteome</keyword>